<evidence type="ECO:0000256" key="1">
    <source>
        <dbReference type="ARBA" id="ARBA00022763"/>
    </source>
</evidence>
<evidence type="ECO:0000313" key="3">
    <source>
        <dbReference type="EMBL" id="KAA1189982.1"/>
    </source>
</evidence>
<evidence type="ECO:0000313" key="4">
    <source>
        <dbReference type="Proteomes" id="UP000323708"/>
    </source>
</evidence>
<keyword evidence="1" id="KW-0227">DNA damage</keyword>
<dbReference type="InterPro" id="IPR043502">
    <property type="entry name" value="DNA/RNA_pol_sf"/>
</dbReference>
<dbReference type="Proteomes" id="UP000323708">
    <property type="component" value="Unassembled WGS sequence"/>
</dbReference>
<comment type="caution">
    <text evidence="3">The sequence shown here is derived from an EMBL/GenBank/DDBJ whole genome shotgun (WGS) entry which is preliminary data.</text>
</comment>
<dbReference type="PANTHER" id="PTHR35369:SF2">
    <property type="entry name" value="BLR3025 PROTEIN"/>
    <property type="match status" value="1"/>
</dbReference>
<proteinExistence type="predicted"/>
<dbReference type="PANTHER" id="PTHR35369">
    <property type="entry name" value="BLR3025 PROTEIN-RELATED"/>
    <property type="match status" value="1"/>
</dbReference>
<evidence type="ECO:0000259" key="2">
    <source>
        <dbReference type="Pfam" id="PF00817"/>
    </source>
</evidence>
<reference evidence="3 4" key="1">
    <citation type="submission" date="2019-09" db="EMBL/GenBank/DDBJ databases">
        <authorList>
            <person name="Chen X.-Y."/>
        </authorList>
    </citation>
    <scope>NUCLEOTIDE SEQUENCE [LARGE SCALE GENOMIC DNA]</scope>
    <source>
        <strain evidence="3 4">NY5</strain>
    </source>
</reference>
<accession>A0A5B0WSD3</accession>
<dbReference type="AlphaFoldDB" id="A0A5B0WSD3"/>
<dbReference type="SUPFAM" id="SSF56672">
    <property type="entry name" value="DNA/RNA polymerases"/>
    <property type="match status" value="1"/>
</dbReference>
<protein>
    <submittedName>
        <fullName evidence="3">DNA polymerase Y family protein</fullName>
    </submittedName>
</protein>
<dbReference type="InterPro" id="IPR001126">
    <property type="entry name" value="UmuC"/>
</dbReference>
<name>A0A5B0WSD3_9GAMM</name>
<gene>
    <name evidence="3" type="ORF">F0M18_12985</name>
</gene>
<feature type="domain" description="UmuC" evidence="2">
    <location>
        <begin position="24"/>
        <end position="146"/>
    </location>
</feature>
<dbReference type="RefSeq" id="WP_149611883.1">
    <property type="nucleotide sequence ID" value="NZ_VTUX01000006.1"/>
</dbReference>
<dbReference type="InterPro" id="IPR050356">
    <property type="entry name" value="SulA_CellDiv_inhibitor"/>
</dbReference>
<sequence>MSLWLCLRFHQLPLQCLSRSEELAVAVLVKQRVFRANDCAASVGIREGMSAATVRALLADEPAQLLERDTGAEGQCLQQLCCWAYSITPSLHTYRDDCLQLEVGSCLALFRGLPRLLAAVHHGIHSRGFRAEMGLAETTGAAWLLSFSGADQASTYQQALPQRLAPLPLSLLTDYKSTVDSLRRAGLHTFGKLFALPPTALARRCGAEFARFLQQVQGLCEERHADYQPPPSFRDQYWFGYEVRANDELLPAMQLLLQSLCQFLRNTQLQTTEINWQLIGIDHSLLEICVRSTTGQSNWQEWYQLTRIRLEQLQLATGIEGINLCCQQLDSGRVENIDLFNPRTQQEPLSALLDRLRNRLGLQAVQHIGSRNEHLPEMALHLCQEHAADAPGQIPAQQRPFWLLPCPQALAERQGRLHWQGSLELVYGPERIEDNWWQQPVSRDYYIARGERGQHYWVFRDRLQAGWYVHGIFA</sequence>
<keyword evidence="4" id="KW-1185">Reference proteome</keyword>
<organism evidence="3 4">
    <name type="scientific">Pseudohalioglobus sediminis</name>
    <dbReference type="NCBI Taxonomy" id="2606449"/>
    <lineage>
        <taxon>Bacteria</taxon>
        <taxon>Pseudomonadati</taxon>
        <taxon>Pseudomonadota</taxon>
        <taxon>Gammaproteobacteria</taxon>
        <taxon>Cellvibrionales</taxon>
        <taxon>Halieaceae</taxon>
        <taxon>Pseudohalioglobus</taxon>
    </lineage>
</organism>
<dbReference type="GO" id="GO:0006281">
    <property type="term" value="P:DNA repair"/>
    <property type="evidence" value="ECO:0007669"/>
    <property type="project" value="InterPro"/>
</dbReference>
<dbReference type="EMBL" id="VTUX01000006">
    <property type="protein sequence ID" value="KAA1189982.1"/>
    <property type="molecule type" value="Genomic_DNA"/>
</dbReference>
<dbReference type="Pfam" id="PF00817">
    <property type="entry name" value="IMS"/>
    <property type="match status" value="1"/>
</dbReference>
<dbReference type="CDD" id="cd03468">
    <property type="entry name" value="PolY_like"/>
    <property type="match status" value="1"/>
</dbReference>